<evidence type="ECO:0000256" key="3">
    <source>
        <dbReference type="ARBA" id="ARBA00022737"/>
    </source>
</evidence>
<evidence type="ECO:0000256" key="5">
    <source>
        <dbReference type="PROSITE-ProRule" id="PRU00076"/>
    </source>
</evidence>
<proteinExistence type="predicted"/>
<dbReference type="InterPro" id="IPR051022">
    <property type="entry name" value="Notch_Cell-Fate_Det"/>
</dbReference>
<feature type="disulfide bond" evidence="5">
    <location>
        <begin position="471"/>
        <end position="480"/>
    </location>
</feature>
<dbReference type="GO" id="GO:0005509">
    <property type="term" value="F:calcium ion binding"/>
    <property type="evidence" value="ECO:0007669"/>
    <property type="project" value="InterPro"/>
</dbReference>
<name>A0A9D4GD14_DREPO</name>
<evidence type="ECO:0000256" key="4">
    <source>
        <dbReference type="ARBA" id="ARBA00023157"/>
    </source>
</evidence>
<dbReference type="InterPro" id="IPR001881">
    <property type="entry name" value="EGF-like_Ca-bd_dom"/>
</dbReference>
<dbReference type="GO" id="GO:0005886">
    <property type="term" value="C:plasma membrane"/>
    <property type="evidence" value="ECO:0007669"/>
    <property type="project" value="TreeGrafter"/>
</dbReference>
<dbReference type="Proteomes" id="UP000828390">
    <property type="component" value="Unassembled WGS sequence"/>
</dbReference>
<evidence type="ECO:0000313" key="7">
    <source>
        <dbReference type="EMBL" id="KAH3813148.1"/>
    </source>
</evidence>
<dbReference type="PANTHER" id="PTHR24049">
    <property type="entry name" value="CRUMBS FAMILY MEMBER"/>
    <property type="match status" value="1"/>
</dbReference>
<feature type="disulfide bond" evidence="5">
    <location>
        <begin position="551"/>
        <end position="560"/>
    </location>
</feature>
<sequence>MSGLKITVGILYLVVVLLVEKLYGTPAFLGGAMTFTLEDNPNGTVKAHMQVFAGWRLERERVIYRGRSWINLTIQGQDIPWNFQTTINTYTRNDTKKRNRPPKIQLNPYYRIDFDQTSLIDLPVVDDDDDRILCILPTQIEIGQIYKKTAPGITVFENCTVKINASTENKYTGDDWIAVTVEVKETNKYPLLLGSKSWASSNAILSKLQIQFAVHVQRNSPTPMFVPKTPEPLHAFVLYAGATWNTVTFAKSTNGPVKEFIASGTMLNTWAIADVKPDSIGRENTFQSNIKLENPMYETGQSIACITALNENGGASLESRCFRIIVKDSNFNYTTARNDNEIPYFVNMPGPNDTVKCPIDDTCIVPIYVKSKRNVTKIDSTRSDMAYTGVLQQISIMSFNGEIVYKTDLSVRNSLNGEVIVCLQATDNMEANSDELCIKFVVITPDPCILAPCHNGQCVFMEDAGTFTCNCKAGIAGRLCDTKIPTCNSNTCVHGTCLIKIDLCYCSDDGNTSNDYQGLNCTQKTNDCPTLRPCNDNGICEDGHKDYTCHCFGGFVGKDCETNTCVNSSTSDSCVNGFSGILCGHTLDIRPGTVANGAVHIMKPTLSNGSMIHCSERDSVAHDCMIDFYITYLSDIKNVKVSNKSSADLAQNIRCTTFRLSSLFHDIASMYVARCFLNGTIHQKDGQYVCLTVEAGEHAQQTVCYELEFVPDQTKKKREEAKRQSFVPPTPLTRSRFPVVVNKTHTILLFTTPNNSFCEKLIPTSSFIHLLQPVDTTDFDGNAVCMTEIVVEFLETGSEVVVLKYGEDERIYTFLVTGGNVK</sequence>
<dbReference type="PROSITE" id="PS50026">
    <property type="entry name" value="EGF_3"/>
    <property type="match status" value="2"/>
</dbReference>
<reference evidence="7" key="1">
    <citation type="journal article" date="2019" name="bioRxiv">
        <title>The Genome of the Zebra Mussel, Dreissena polymorpha: A Resource for Invasive Species Research.</title>
        <authorList>
            <person name="McCartney M.A."/>
            <person name="Auch B."/>
            <person name="Kono T."/>
            <person name="Mallez S."/>
            <person name="Zhang Y."/>
            <person name="Obille A."/>
            <person name="Becker A."/>
            <person name="Abrahante J.E."/>
            <person name="Garbe J."/>
            <person name="Badalamenti J.P."/>
            <person name="Herman A."/>
            <person name="Mangelson H."/>
            <person name="Liachko I."/>
            <person name="Sullivan S."/>
            <person name="Sone E.D."/>
            <person name="Koren S."/>
            <person name="Silverstein K.A.T."/>
            <person name="Beckman K.B."/>
            <person name="Gohl D.M."/>
        </authorList>
    </citation>
    <scope>NUCLEOTIDE SEQUENCE</scope>
    <source>
        <strain evidence="7">Duluth1</strain>
        <tissue evidence="7">Whole animal</tissue>
    </source>
</reference>
<dbReference type="PROSITE" id="PS01186">
    <property type="entry name" value="EGF_2"/>
    <property type="match status" value="1"/>
</dbReference>
<feature type="domain" description="EGF-like" evidence="6">
    <location>
        <begin position="444"/>
        <end position="481"/>
    </location>
</feature>
<evidence type="ECO:0000256" key="2">
    <source>
        <dbReference type="ARBA" id="ARBA00022729"/>
    </source>
</evidence>
<dbReference type="PROSITE" id="PS00022">
    <property type="entry name" value="EGF_1"/>
    <property type="match status" value="2"/>
</dbReference>
<dbReference type="PROSITE" id="PS00010">
    <property type="entry name" value="ASX_HYDROXYL"/>
    <property type="match status" value="1"/>
</dbReference>
<feature type="non-terminal residue" evidence="7">
    <location>
        <position position="1"/>
    </location>
</feature>
<dbReference type="GO" id="GO:0007157">
    <property type="term" value="P:heterophilic cell-cell adhesion via plasma membrane cell adhesion molecules"/>
    <property type="evidence" value="ECO:0007669"/>
    <property type="project" value="TreeGrafter"/>
</dbReference>
<dbReference type="InterPro" id="IPR000742">
    <property type="entry name" value="EGF"/>
</dbReference>
<dbReference type="PANTHER" id="PTHR24049:SF22">
    <property type="entry name" value="DROSOPHILA CRUMBS HOMOLOG"/>
    <property type="match status" value="1"/>
</dbReference>
<dbReference type="GO" id="GO:0032991">
    <property type="term" value="C:protein-containing complex"/>
    <property type="evidence" value="ECO:0007669"/>
    <property type="project" value="TreeGrafter"/>
</dbReference>
<protein>
    <recommendedName>
        <fullName evidence="6">EGF-like domain-containing protein</fullName>
    </recommendedName>
</protein>
<dbReference type="InterPro" id="IPR000152">
    <property type="entry name" value="EGF-type_Asp/Asn_hydroxyl_site"/>
</dbReference>
<reference evidence="7" key="2">
    <citation type="submission" date="2020-11" db="EMBL/GenBank/DDBJ databases">
        <authorList>
            <person name="McCartney M.A."/>
            <person name="Auch B."/>
            <person name="Kono T."/>
            <person name="Mallez S."/>
            <person name="Becker A."/>
            <person name="Gohl D.M."/>
            <person name="Silverstein K.A.T."/>
            <person name="Koren S."/>
            <person name="Bechman K.B."/>
            <person name="Herman A."/>
            <person name="Abrahante J.E."/>
            <person name="Garbe J."/>
        </authorList>
    </citation>
    <scope>NUCLEOTIDE SEQUENCE</scope>
    <source>
        <strain evidence="7">Duluth1</strain>
        <tissue evidence="7">Whole animal</tissue>
    </source>
</reference>
<evidence type="ECO:0000256" key="1">
    <source>
        <dbReference type="ARBA" id="ARBA00022536"/>
    </source>
</evidence>
<dbReference type="SMART" id="SM00181">
    <property type="entry name" value="EGF"/>
    <property type="match status" value="3"/>
</dbReference>
<feature type="domain" description="EGF-like" evidence="6">
    <location>
        <begin position="524"/>
        <end position="561"/>
    </location>
</feature>
<keyword evidence="8" id="KW-1185">Reference proteome</keyword>
<accession>A0A9D4GD14</accession>
<gene>
    <name evidence="7" type="ORF">DPMN_141599</name>
</gene>
<dbReference type="EMBL" id="JAIWYP010000006">
    <property type="protein sequence ID" value="KAH3813148.1"/>
    <property type="molecule type" value="Genomic_DNA"/>
</dbReference>
<keyword evidence="1 5" id="KW-0245">EGF-like domain</keyword>
<dbReference type="SUPFAM" id="SSF57196">
    <property type="entry name" value="EGF/Laminin"/>
    <property type="match status" value="2"/>
</dbReference>
<keyword evidence="2" id="KW-0732">Signal</keyword>
<dbReference type="GO" id="GO:0045197">
    <property type="term" value="P:establishment or maintenance of epithelial cell apical/basal polarity"/>
    <property type="evidence" value="ECO:0007669"/>
    <property type="project" value="TreeGrafter"/>
</dbReference>
<comment type="caution">
    <text evidence="5">Lacks conserved residue(s) required for the propagation of feature annotation.</text>
</comment>
<feature type="disulfide bond" evidence="5">
    <location>
        <begin position="448"/>
        <end position="458"/>
    </location>
</feature>
<dbReference type="Gene3D" id="2.10.25.10">
    <property type="entry name" value="Laminin"/>
    <property type="match status" value="2"/>
</dbReference>
<dbReference type="CDD" id="cd00054">
    <property type="entry name" value="EGF_CA"/>
    <property type="match status" value="1"/>
</dbReference>
<keyword evidence="4 5" id="KW-1015">Disulfide bond</keyword>
<comment type="caution">
    <text evidence="7">The sequence shown here is derived from an EMBL/GenBank/DDBJ whole genome shotgun (WGS) entry which is preliminary data.</text>
</comment>
<dbReference type="SMART" id="SM00179">
    <property type="entry name" value="EGF_CA"/>
    <property type="match status" value="2"/>
</dbReference>
<dbReference type="AlphaFoldDB" id="A0A9D4GD14"/>
<organism evidence="7 8">
    <name type="scientific">Dreissena polymorpha</name>
    <name type="common">Zebra mussel</name>
    <name type="synonym">Mytilus polymorpha</name>
    <dbReference type="NCBI Taxonomy" id="45954"/>
    <lineage>
        <taxon>Eukaryota</taxon>
        <taxon>Metazoa</taxon>
        <taxon>Spiralia</taxon>
        <taxon>Lophotrochozoa</taxon>
        <taxon>Mollusca</taxon>
        <taxon>Bivalvia</taxon>
        <taxon>Autobranchia</taxon>
        <taxon>Heteroconchia</taxon>
        <taxon>Euheterodonta</taxon>
        <taxon>Imparidentia</taxon>
        <taxon>Neoheterodontei</taxon>
        <taxon>Myida</taxon>
        <taxon>Dreissenoidea</taxon>
        <taxon>Dreissenidae</taxon>
        <taxon>Dreissena</taxon>
    </lineage>
</organism>
<keyword evidence="3" id="KW-0677">Repeat</keyword>
<evidence type="ECO:0000313" key="8">
    <source>
        <dbReference type="Proteomes" id="UP000828390"/>
    </source>
</evidence>
<evidence type="ECO:0000259" key="6">
    <source>
        <dbReference type="PROSITE" id="PS50026"/>
    </source>
</evidence>